<dbReference type="PANTHER" id="PTHR21163:SF1">
    <property type="entry name" value="PROTEIN G12"/>
    <property type="match status" value="1"/>
</dbReference>
<organism evidence="2 3">
    <name type="scientific">Tribolium castaneum</name>
    <name type="common">Red flour beetle</name>
    <dbReference type="NCBI Taxonomy" id="7070"/>
    <lineage>
        <taxon>Eukaryota</taxon>
        <taxon>Metazoa</taxon>
        <taxon>Ecdysozoa</taxon>
        <taxon>Arthropoda</taxon>
        <taxon>Hexapoda</taxon>
        <taxon>Insecta</taxon>
        <taxon>Pterygota</taxon>
        <taxon>Neoptera</taxon>
        <taxon>Endopterygota</taxon>
        <taxon>Coleoptera</taxon>
        <taxon>Polyphaga</taxon>
        <taxon>Cucujiformia</taxon>
        <taxon>Tenebrionidae</taxon>
        <taxon>Tenebrionidae incertae sedis</taxon>
        <taxon>Tribolium</taxon>
    </lineage>
</organism>
<feature type="signal peptide" evidence="1">
    <location>
        <begin position="1"/>
        <end position="16"/>
    </location>
</feature>
<accession>D6WIF0</accession>
<dbReference type="HOGENOM" id="CLU_247074_0_0_1"/>
<gene>
    <name evidence="2" type="primary">AUGUSTUS-3.0.2_02435</name>
    <name evidence="2" type="ORF">TcasGA2_TC002435</name>
</gene>
<dbReference type="InterPro" id="IPR010629">
    <property type="entry name" value="Ins_allergen"/>
</dbReference>
<evidence type="ECO:0000313" key="2">
    <source>
        <dbReference type="EMBL" id="EEZ99678.2"/>
    </source>
</evidence>
<dbReference type="PANTHER" id="PTHR21163">
    <property type="entry name" value="PROTEIN G12"/>
    <property type="match status" value="1"/>
</dbReference>
<reference evidence="2 3" key="1">
    <citation type="journal article" date="2008" name="Nature">
        <title>The genome of the model beetle and pest Tribolium castaneum.</title>
        <authorList>
            <consortium name="Tribolium Genome Sequencing Consortium"/>
            <person name="Richards S."/>
            <person name="Gibbs R.A."/>
            <person name="Weinstock G.M."/>
            <person name="Brown S.J."/>
            <person name="Denell R."/>
            <person name="Beeman R.W."/>
            <person name="Gibbs R."/>
            <person name="Beeman R.W."/>
            <person name="Brown S.J."/>
            <person name="Bucher G."/>
            <person name="Friedrich M."/>
            <person name="Grimmelikhuijzen C.J."/>
            <person name="Klingler M."/>
            <person name="Lorenzen M."/>
            <person name="Richards S."/>
            <person name="Roth S."/>
            <person name="Schroder R."/>
            <person name="Tautz D."/>
            <person name="Zdobnov E.M."/>
            <person name="Muzny D."/>
            <person name="Gibbs R.A."/>
            <person name="Weinstock G.M."/>
            <person name="Attaway T."/>
            <person name="Bell S."/>
            <person name="Buhay C.J."/>
            <person name="Chandrabose M.N."/>
            <person name="Chavez D."/>
            <person name="Clerk-Blankenburg K.P."/>
            <person name="Cree A."/>
            <person name="Dao M."/>
            <person name="Davis C."/>
            <person name="Chacko J."/>
            <person name="Dinh H."/>
            <person name="Dugan-Rocha S."/>
            <person name="Fowler G."/>
            <person name="Garner T.T."/>
            <person name="Garnes J."/>
            <person name="Gnirke A."/>
            <person name="Hawes A."/>
            <person name="Hernandez J."/>
            <person name="Hines S."/>
            <person name="Holder M."/>
            <person name="Hume J."/>
            <person name="Jhangiani S.N."/>
            <person name="Joshi V."/>
            <person name="Khan Z.M."/>
            <person name="Jackson L."/>
            <person name="Kovar C."/>
            <person name="Kowis A."/>
            <person name="Lee S."/>
            <person name="Lewis L.R."/>
            <person name="Margolis J."/>
            <person name="Morgan M."/>
            <person name="Nazareth L.V."/>
            <person name="Nguyen N."/>
            <person name="Okwuonu G."/>
            <person name="Parker D."/>
            <person name="Richards S."/>
            <person name="Ruiz S.J."/>
            <person name="Santibanez J."/>
            <person name="Savard J."/>
            <person name="Scherer S.E."/>
            <person name="Schneider B."/>
            <person name="Sodergren E."/>
            <person name="Tautz D."/>
            <person name="Vattahil S."/>
            <person name="Villasana D."/>
            <person name="White C.S."/>
            <person name="Wright R."/>
            <person name="Park Y."/>
            <person name="Beeman R.W."/>
            <person name="Lord J."/>
            <person name="Oppert B."/>
            <person name="Lorenzen M."/>
            <person name="Brown S."/>
            <person name="Wang L."/>
            <person name="Savard J."/>
            <person name="Tautz D."/>
            <person name="Richards S."/>
            <person name="Weinstock G."/>
            <person name="Gibbs R.A."/>
            <person name="Liu Y."/>
            <person name="Worley K."/>
            <person name="Weinstock G."/>
            <person name="Elsik C.G."/>
            <person name="Reese J.T."/>
            <person name="Elhaik E."/>
            <person name="Landan G."/>
            <person name="Graur D."/>
            <person name="Arensburger P."/>
            <person name="Atkinson P."/>
            <person name="Beeman R.W."/>
            <person name="Beidler J."/>
            <person name="Brown S.J."/>
            <person name="Demuth J.P."/>
            <person name="Drury D.W."/>
            <person name="Du Y.Z."/>
            <person name="Fujiwara H."/>
            <person name="Lorenzen M."/>
            <person name="Maselli V."/>
            <person name="Osanai M."/>
            <person name="Park Y."/>
            <person name="Robertson H.M."/>
            <person name="Tu Z."/>
            <person name="Wang J.J."/>
            <person name="Wang S."/>
            <person name="Richards S."/>
            <person name="Song H."/>
            <person name="Zhang L."/>
            <person name="Sodergren E."/>
            <person name="Werner D."/>
            <person name="Stanke M."/>
            <person name="Morgenstern B."/>
            <person name="Solovyev V."/>
            <person name="Kosarev P."/>
            <person name="Brown G."/>
            <person name="Chen H.C."/>
            <person name="Ermolaeva O."/>
            <person name="Hlavina W."/>
            <person name="Kapustin Y."/>
            <person name="Kiryutin B."/>
            <person name="Kitts P."/>
            <person name="Maglott D."/>
            <person name="Pruitt K."/>
            <person name="Sapojnikov V."/>
            <person name="Souvorov A."/>
            <person name="Mackey A.J."/>
            <person name="Waterhouse R.M."/>
            <person name="Wyder S."/>
            <person name="Zdobnov E.M."/>
            <person name="Zdobnov E.M."/>
            <person name="Wyder S."/>
            <person name="Kriventseva E.V."/>
            <person name="Kadowaki T."/>
            <person name="Bork P."/>
            <person name="Aranda M."/>
            <person name="Bao R."/>
            <person name="Beermann A."/>
            <person name="Berns N."/>
            <person name="Bolognesi R."/>
            <person name="Bonneton F."/>
            <person name="Bopp D."/>
            <person name="Brown S.J."/>
            <person name="Bucher G."/>
            <person name="Butts T."/>
            <person name="Chaumot A."/>
            <person name="Denell R.E."/>
            <person name="Ferrier D.E."/>
            <person name="Friedrich M."/>
            <person name="Gordon C.M."/>
            <person name="Jindra M."/>
            <person name="Klingler M."/>
            <person name="Lan Q."/>
            <person name="Lattorff H.M."/>
            <person name="Laudet V."/>
            <person name="von Levetsow C."/>
            <person name="Liu Z."/>
            <person name="Lutz R."/>
            <person name="Lynch J.A."/>
            <person name="da Fonseca R.N."/>
            <person name="Posnien N."/>
            <person name="Reuter R."/>
            <person name="Roth S."/>
            <person name="Savard J."/>
            <person name="Schinko J.B."/>
            <person name="Schmitt C."/>
            <person name="Schoppmeier M."/>
            <person name="Schroder R."/>
            <person name="Shippy T.D."/>
            <person name="Simonnet F."/>
            <person name="Marques-Souza H."/>
            <person name="Tautz D."/>
            <person name="Tomoyasu Y."/>
            <person name="Trauner J."/>
            <person name="Van der Zee M."/>
            <person name="Vervoort M."/>
            <person name="Wittkopp N."/>
            <person name="Wimmer E.A."/>
            <person name="Yang X."/>
            <person name="Jones A.K."/>
            <person name="Sattelle D.B."/>
            <person name="Ebert P.R."/>
            <person name="Nelson D."/>
            <person name="Scott J.G."/>
            <person name="Beeman R.W."/>
            <person name="Muthukrishnan S."/>
            <person name="Kramer K.J."/>
            <person name="Arakane Y."/>
            <person name="Beeman R.W."/>
            <person name="Zhu Q."/>
            <person name="Hogenkamp D."/>
            <person name="Dixit R."/>
            <person name="Oppert B."/>
            <person name="Jiang H."/>
            <person name="Zou Z."/>
            <person name="Marshall J."/>
            <person name="Elpidina E."/>
            <person name="Vinokurov K."/>
            <person name="Oppert C."/>
            <person name="Zou Z."/>
            <person name="Evans J."/>
            <person name="Lu Z."/>
            <person name="Zhao P."/>
            <person name="Sumathipala N."/>
            <person name="Altincicek B."/>
            <person name="Vilcinskas A."/>
            <person name="Williams M."/>
            <person name="Hultmark D."/>
            <person name="Hetru C."/>
            <person name="Jiang H."/>
            <person name="Grimmelikhuijzen C.J."/>
            <person name="Hauser F."/>
            <person name="Cazzamali G."/>
            <person name="Williamson M."/>
            <person name="Park Y."/>
            <person name="Li B."/>
            <person name="Tanaka Y."/>
            <person name="Predel R."/>
            <person name="Neupert S."/>
            <person name="Schachtner J."/>
            <person name="Verleyen P."/>
            <person name="Raible F."/>
            <person name="Bork P."/>
            <person name="Friedrich M."/>
            <person name="Walden K.K."/>
            <person name="Robertson H.M."/>
            <person name="Angeli S."/>
            <person name="Foret S."/>
            <person name="Bucher G."/>
            <person name="Schuetz S."/>
            <person name="Maleszka R."/>
            <person name="Wimmer E.A."/>
            <person name="Beeman R.W."/>
            <person name="Lorenzen M."/>
            <person name="Tomoyasu Y."/>
            <person name="Miller S.C."/>
            <person name="Grossmann D."/>
            <person name="Bucher G."/>
        </authorList>
    </citation>
    <scope>NUCLEOTIDE SEQUENCE [LARGE SCALE GENOMIC DNA]</scope>
    <source>
        <strain evidence="2 3">Georgia GA2</strain>
    </source>
</reference>
<dbReference type="OMA" id="IVAWIHN"/>
<evidence type="ECO:0000313" key="3">
    <source>
        <dbReference type="Proteomes" id="UP000007266"/>
    </source>
</evidence>
<keyword evidence="1" id="KW-0732">Signal</keyword>
<protein>
    <submittedName>
        <fullName evidence="2">Uncharacterized protein</fullName>
    </submittedName>
</protein>
<keyword evidence="3" id="KW-1185">Reference proteome</keyword>
<reference evidence="2 3" key="2">
    <citation type="journal article" date="2010" name="Nucleic Acids Res.">
        <title>BeetleBase in 2010: revisions to provide comprehensive genomic information for Tribolium castaneum.</title>
        <authorList>
            <person name="Kim H.S."/>
            <person name="Murphy T."/>
            <person name="Xia J."/>
            <person name="Caragea D."/>
            <person name="Park Y."/>
            <person name="Beeman R.W."/>
            <person name="Lorenzen M.D."/>
            <person name="Butcher S."/>
            <person name="Manak J.R."/>
            <person name="Brown S.J."/>
        </authorList>
    </citation>
    <scope>GENOME REANNOTATION</scope>
    <source>
        <strain evidence="2 3">Georgia GA2</strain>
    </source>
</reference>
<dbReference type="Proteomes" id="UP000007266">
    <property type="component" value="Linkage group 3"/>
</dbReference>
<feature type="chain" id="PRO_5007310636" evidence="1">
    <location>
        <begin position="17"/>
        <end position="1512"/>
    </location>
</feature>
<evidence type="ECO:0000256" key="1">
    <source>
        <dbReference type="SAM" id="SignalP"/>
    </source>
</evidence>
<dbReference type="Pfam" id="PF06757">
    <property type="entry name" value="Ins_allergen_rp"/>
    <property type="match status" value="8"/>
</dbReference>
<dbReference type="EMBL" id="KQ971334">
    <property type="protein sequence ID" value="EEZ99678.2"/>
    <property type="molecule type" value="Genomic_DNA"/>
</dbReference>
<dbReference type="eggNOG" id="ENOG502S16P">
    <property type="taxonomic scope" value="Eukaryota"/>
</dbReference>
<proteinExistence type="predicted"/>
<name>D6WIF0_TRICA</name>
<sequence length="1512" mass="167457">MKGIFVFLALLGLSFGAPNPQSLTIADKHLAEDGAFAAVITYLQGDEWAALVETIKNKPEVQDFVKYLTDAGLPVDEIVAWIHNLIANAVPGVEPDENGSLRPLLDEIEAILPVADLIALLNDKLQNSPDFQAFYVRISSENAHALVEEIRAIDEVQRLAQRLRDFGVKVDEVLAIVYDFLGWGKPKTGKSVQSLIDDFADFIKLLPVDDIKAIADKHLADDGTFAAVIIYLQGDEWAALVETIKNKPEVQDFVKYLTDAGLPVDEIVAWIHNLIANAVPGVDPDENGSLRPLLDEIEAILPVADLIALLNDKLQNSPDFQAFYVRISSENAHALVEEIRAIDEVQRLAQRLRDFGVKVDEVLAIVYDFLGWGKPKTGKSVESLIDDFADFIKLLPVDDIKAIADKHLANDGTFAAVIIYLQGDEWAALVETIKNKPEVQDFVKYLTDAGLPVDEIVAWIHNLIANAVPGVEPDENGSLRPLLDEIEAILPVADLIALLNDKLQNSPDFQAFYVRISSENAHALVEEIRAIDEVQRLAQRLRDFGVKVDEVLAIVYDFLGWGKPKTGKSVESLIDDFADFIKLLPVDDIKAIADKHLADDGTFAAVIIYLQGDEWAALVETIKNKPEVQDFVKYLTDAGLPVDEIVAWIHNLIANAVPGVEPDENGSLRPLLDEIEAILPVADLIALLNDKLQNSPDFQAFYVRISSENAHALVEEIRAIDEVQRLAQRLRDFGVKVDEVLAIVYDFLGWGKPKTGKSVESLIDDFADFIKLLPVDDIKAIADKHLADDGTFAAVIIYLQGDEWAALVETIKNKPEVQDFVKYLTDAGLPVDEIVAWIHNLIANAVPGVEPDENGSLRPLLDEIEAILPVADLIALLNDKLQNSPDFQAFYVRISSENAHALVEEIRAIDEVQRLAQRLRDFGVKVDEVLAIVYDFLGWGKPKTGKSVESLIDDFADFIKLLPVDDIKAIADKHLANDGTFAAVIIYLQGDEWAALVETIKNKPEVQDFVKYLTDAGLPVDEIVAWIHNLIANAVPGVEPDENGSLRPLLDEIEAILPVADLIALLNDKLQNSPDFQAFYVRISSENAHALVEEIRAIDEVQRLAQRLRDFGVKVDEVLAIVYDFLGWGKPKTGKSVESLIDDFADFIKLLPVDDIKAIADKHLADDGTFAAVIIYLQGDEWAALVETIKNKPEVQDFVKYLTDAGLPVDEIVAWIHNLIANAVPGVDPDENGSLRPLLDEIEAILPVADLIALLNDKLQNSPDFQAFYVRISSENAHALVEEIRAIDEVQRLAQRLRDFGVKVDEVLAIVYDFLGWGKPKTGKSVESLIDDFADFIKLLPVDDIKAIADKHLADDGTFAAVIIYLQGDEWAALVETIKNKPEVQDFVKYLTDAGLPVDEIVAWIHNLIANAVPGVEPDENGSLRPLLDEIEAILPVADLIALLNDKLQNSPDFQAFYVRISSENAHALVEEIRAIDEVQRLAQRLRDFGVKVDEVLAIVYDFLGWGKPKKF</sequence>